<comment type="caution">
    <text evidence="1">The sequence shown here is derived from an EMBL/GenBank/DDBJ whole genome shotgun (WGS) entry which is preliminary data.</text>
</comment>
<protein>
    <submittedName>
        <fullName evidence="1">Uncharacterized protein</fullName>
    </submittedName>
</protein>
<sequence>MLSVLCGISTVSSVSLTPFQSYYYQVRKQTPQSLHRFKQKRWYFVRQKDSGETFYRKRHTGLWQSLHSKTVYFRDNSSEPLRLIQYRGAGACDDTETLMLENECNCKVALKRNLHGSYVYSSICLCPILN</sequence>
<reference evidence="1" key="1">
    <citation type="submission" date="2021-11" db="EMBL/GenBank/DDBJ databases">
        <authorList>
            <person name="Islam A."/>
            <person name="Islam S."/>
            <person name="Flora M.S."/>
            <person name="Rahman M."/>
            <person name="Ziaur R.M."/>
            <person name="Epstein J.H."/>
            <person name="Hassan M."/>
            <person name="Klassen M."/>
            <person name="Woodard K."/>
            <person name="Webb A."/>
            <person name="Webby R.J."/>
            <person name="El Zowalaty M.E."/>
        </authorList>
    </citation>
    <scope>NUCLEOTIDE SEQUENCE</scope>
    <source>
        <strain evidence="1">Pbs3</strain>
    </source>
</reference>
<dbReference type="EMBL" id="CAKKTJ010000165">
    <property type="protein sequence ID" value="CAH0476977.1"/>
    <property type="molecule type" value="Genomic_DNA"/>
</dbReference>
<proteinExistence type="predicted"/>
<accession>A0AAU9KRP6</accession>
<dbReference type="AlphaFoldDB" id="A0AAU9KRP6"/>
<organism evidence="1 2">
    <name type="scientific">Peronospora belbahrii</name>
    <dbReference type="NCBI Taxonomy" id="622444"/>
    <lineage>
        <taxon>Eukaryota</taxon>
        <taxon>Sar</taxon>
        <taxon>Stramenopiles</taxon>
        <taxon>Oomycota</taxon>
        <taxon>Peronosporomycetes</taxon>
        <taxon>Peronosporales</taxon>
        <taxon>Peronosporaceae</taxon>
        <taxon>Peronospora</taxon>
    </lineage>
</organism>
<name>A0AAU9KRP6_9STRA</name>
<dbReference type="Proteomes" id="UP001160483">
    <property type="component" value="Unassembled WGS sequence"/>
</dbReference>
<evidence type="ECO:0000313" key="1">
    <source>
        <dbReference type="EMBL" id="CAH0476977.1"/>
    </source>
</evidence>
<evidence type="ECO:0000313" key="2">
    <source>
        <dbReference type="Proteomes" id="UP001160483"/>
    </source>
</evidence>
<gene>
    <name evidence="1" type="ORF">PBS003_LOCUS3738</name>
</gene>